<feature type="region of interest" description="Disordered" evidence="1">
    <location>
        <begin position="329"/>
        <end position="350"/>
    </location>
</feature>
<gene>
    <name evidence="3" type="ORF">PHAVU_004G078300g</name>
</gene>
<evidence type="ECO:0000313" key="3">
    <source>
        <dbReference type="EMBL" id="ESW23819.1"/>
    </source>
</evidence>
<keyword evidence="4" id="KW-1185">Reference proteome</keyword>
<evidence type="ECO:0000313" key="4">
    <source>
        <dbReference type="Proteomes" id="UP000000226"/>
    </source>
</evidence>
<feature type="compositionally biased region" description="Polar residues" evidence="1">
    <location>
        <begin position="1"/>
        <end position="15"/>
    </location>
</feature>
<evidence type="ECO:0000259" key="2">
    <source>
        <dbReference type="Pfam" id="PF20167"/>
    </source>
</evidence>
<evidence type="ECO:0000256" key="1">
    <source>
        <dbReference type="SAM" id="MobiDB-lite"/>
    </source>
</evidence>
<name>V7C116_PHAVU</name>
<proteinExistence type="predicted"/>
<feature type="region of interest" description="Disordered" evidence="1">
    <location>
        <begin position="224"/>
        <end position="246"/>
    </location>
</feature>
<dbReference type="AlphaFoldDB" id="V7C116"/>
<feature type="region of interest" description="Disordered" evidence="1">
    <location>
        <begin position="1"/>
        <end position="39"/>
    </location>
</feature>
<dbReference type="Pfam" id="PF20167">
    <property type="entry name" value="Transposase_32"/>
    <property type="match status" value="1"/>
</dbReference>
<feature type="domain" description="Putative plant transposon protein" evidence="2">
    <location>
        <begin position="54"/>
        <end position="197"/>
    </location>
</feature>
<accession>V7C116</accession>
<dbReference type="EMBL" id="CM002291">
    <property type="protein sequence ID" value="ESW23819.1"/>
    <property type="molecule type" value="Genomic_DNA"/>
</dbReference>
<dbReference type="OrthoDB" id="1436991at2759"/>
<reference evidence="4" key="1">
    <citation type="journal article" date="2014" name="Nat. Genet.">
        <title>A reference genome for common bean and genome-wide analysis of dual domestications.</title>
        <authorList>
            <person name="Schmutz J."/>
            <person name="McClean P.E."/>
            <person name="Mamidi S."/>
            <person name="Wu G.A."/>
            <person name="Cannon S.B."/>
            <person name="Grimwood J."/>
            <person name="Jenkins J."/>
            <person name="Shu S."/>
            <person name="Song Q."/>
            <person name="Chavarro C."/>
            <person name="Torres-Torres M."/>
            <person name="Geffroy V."/>
            <person name="Moghaddam S.M."/>
            <person name="Gao D."/>
            <person name="Abernathy B."/>
            <person name="Barry K."/>
            <person name="Blair M."/>
            <person name="Brick M.A."/>
            <person name="Chovatia M."/>
            <person name="Gepts P."/>
            <person name="Goodstein D.M."/>
            <person name="Gonzales M."/>
            <person name="Hellsten U."/>
            <person name="Hyten D.L."/>
            <person name="Jia G."/>
            <person name="Kelly J.D."/>
            <person name="Kudrna D."/>
            <person name="Lee R."/>
            <person name="Richard M.M."/>
            <person name="Miklas P.N."/>
            <person name="Osorno J.M."/>
            <person name="Rodrigues J."/>
            <person name="Thareau V."/>
            <person name="Urrea C.A."/>
            <person name="Wang M."/>
            <person name="Yu Y."/>
            <person name="Zhang M."/>
            <person name="Wing R.A."/>
            <person name="Cregan P.B."/>
            <person name="Rokhsar D.S."/>
            <person name="Jackson S.A."/>
        </authorList>
    </citation>
    <scope>NUCLEOTIDE SEQUENCE [LARGE SCALE GENOMIC DNA]</scope>
    <source>
        <strain evidence="4">cv. G19833</strain>
    </source>
</reference>
<organism evidence="3 4">
    <name type="scientific">Phaseolus vulgaris</name>
    <name type="common">Kidney bean</name>
    <name type="synonym">French bean</name>
    <dbReference type="NCBI Taxonomy" id="3885"/>
    <lineage>
        <taxon>Eukaryota</taxon>
        <taxon>Viridiplantae</taxon>
        <taxon>Streptophyta</taxon>
        <taxon>Embryophyta</taxon>
        <taxon>Tracheophyta</taxon>
        <taxon>Spermatophyta</taxon>
        <taxon>Magnoliopsida</taxon>
        <taxon>eudicotyledons</taxon>
        <taxon>Gunneridae</taxon>
        <taxon>Pentapetalae</taxon>
        <taxon>rosids</taxon>
        <taxon>fabids</taxon>
        <taxon>Fabales</taxon>
        <taxon>Fabaceae</taxon>
        <taxon>Papilionoideae</taxon>
        <taxon>50 kb inversion clade</taxon>
        <taxon>NPAAA clade</taxon>
        <taxon>indigoferoid/millettioid clade</taxon>
        <taxon>Phaseoleae</taxon>
        <taxon>Phaseolus</taxon>
    </lineage>
</organism>
<dbReference type="Proteomes" id="UP000000226">
    <property type="component" value="Chromosome 4"/>
</dbReference>
<dbReference type="Gramene" id="ESW23819">
    <property type="protein sequence ID" value="ESW23819"/>
    <property type="gene ID" value="PHAVU_004G078300g"/>
</dbReference>
<protein>
    <recommendedName>
        <fullName evidence="2">Putative plant transposon protein domain-containing protein</fullName>
    </recommendedName>
</protein>
<dbReference type="InterPro" id="IPR046796">
    <property type="entry name" value="Transposase_32_dom"/>
</dbReference>
<sequence length="350" mass="39654">MGRTKTSPAINPTRSNKGKRARVESPSPPRNIEPTKDKKQRYEELKSWAFISERKRNWTKLADPYPKYDPNIILEFYTNAWVEDQNDLRAKVKGKWTGSTGHSLRVKRKDMKTLAQVWMTFLLANIIPLRHVSDLNLPRCQLLYSIMRDDYKVDVAQIISDHIYKTIRLEINKNNEKAKGSLGFPTLITTLCESQGVAKNPTIKIRPAIDKKFSDQNCINLEEAHQQPHPPHPADQPSTVPSTQHSTTPITMEHIMEYIRASTEHIQLQNASNHKGILYIQQGLYHASSQGQTNPWMTPTEFNNYLSWSGDRHNFSGEAGASGVAIRVGGESEMRAGPSGATEDEDPNQV</sequence>